<keyword evidence="11" id="KW-1185">Reference proteome</keyword>
<feature type="transmembrane region" description="Helical" evidence="8">
    <location>
        <begin position="348"/>
        <end position="366"/>
    </location>
</feature>
<protein>
    <submittedName>
        <fullName evidence="10">RND superfamily putative drug exporter</fullName>
    </submittedName>
</protein>
<comment type="caution">
    <text evidence="10">The sequence shown here is derived from an EMBL/GenBank/DDBJ whole genome shotgun (WGS) entry which is preliminary data.</text>
</comment>
<sequence>MLALWLVAFVGLGGAVGGIGSTFTDSTDLPSSESSAAYDLLAQAGANPEDGGTDAGNLVWQTDGVPVTDPTVVAQVQDVLKRIAAVPGVESVVSPYDPAGAAQVSPGGDVAYATLALTEDADTARITALADSLDSETLVAVTGGSAFDPGFSAGGPAEVIGVLCALVILLLVFRSVWAAVLPIVTGVAGVGIAALVILLGSNVVDLPSYAMSMGSLVGLGVGIDYALFIVNRHRKALLSGSPLRESITQAVTTSGRAVVFAGATVVVALLGMTVLDIGILTGMALGAAVTVLLTVVSALTLLPALLAVLGNRVLGRRQRRALAAGEPVSEPGGRLWSRWATAVQRRPAVLGVAAAALVVLLAAPALSMRLGSADASSDPADSATQQYHQVMSEGFGAGFDAQLLLVGQTPDDDSRTAFTALAEQLSAVEDVAAVSAAPPAAGQEIGVITVTPSSTAQAEETADLVTALREDVVPAAEEDTGLQVYVGGSTASGIDFAQALTSKLPVYLAIIAVLGFVLLALAFRSVLVPLIGAVTNLLSIAAGLGIVTAVFQFGWGSTLFGVGSAAPVEPFVAVMVVGIVFGLSMDYQVFLVSRMHEEWAHTRDHHRAVRVGMAETGRVIATAAVIMACVFAAFGFSGERIIAELGVGMGAAVLVDAFLVRLVLVPALLHRMGARTWWYPRWAERITPRVSVEGGPATPAEHPAVPELETAGRG</sequence>
<dbReference type="PROSITE" id="PS50156">
    <property type="entry name" value="SSD"/>
    <property type="match status" value="1"/>
</dbReference>
<comment type="subcellular location">
    <subcellularLocation>
        <location evidence="1">Cell membrane</location>
        <topology evidence="1">Multi-pass membrane protein</topology>
    </subcellularLocation>
</comment>
<feature type="transmembrane region" description="Helical" evidence="8">
    <location>
        <begin position="504"/>
        <end position="523"/>
    </location>
</feature>
<accession>A0A562IND3</accession>
<keyword evidence="5 8" id="KW-1133">Transmembrane helix</keyword>
<dbReference type="Proteomes" id="UP000321490">
    <property type="component" value="Unassembled WGS sequence"/>
</dbReference>
<dbReference type="GO" id="GO:0005886">
    <property type="term" value="C:plasma membrane"/>
    <property type="evidence" value="ECO:0007669"/>
    <property type="project" value="UniProtKB-SubCell"/>
</dbReference>
<evidence type="ECO:0000256" key="4">
    <source>
        <dbReference type="ARBA" id="ARBA00022692"/>
    </source>
</evidence>
<evidence type="ECO:0000313" key="10">
    <source>
        <dbReference type="EMBL" id="TWH72084.1"/>
    </source>
</evidence>
<evidence type="ECO:0000256" key="1">
    <source>
        <dbReference type="ARBA" id="ARBA00004651"/>
    </source>
</evidence>
<dbReference type="EMBL" id="VLKF01000001">
    <property type="protein sequence ID" value="TWH72084.1"/>
    <property type="molecule type" value="Genomic_DNA"/>
</dbReference>
<feature type="domain" description="SSD" evidence="9">
    <location>
        <begin position="194"/>
        <end position="308"/>
    </location>
</feature>
<dbReference type="PANTHER" id="PTHR33406:SF11">
    <property type="entry name" value="MEMBRANE PROTEIN SCO6666-RELATED"/>
    <property type="match status" value="1"/>
</dbReference>
<dbReference type="InterPro" id="IPR050545">
    <property type="entry name" value="Mycobact_MmpL"/>
</dbReference>
<evidence type="ECO:0000313" key="11">
    <source>
        <dbReference type="Proteomes" id="UP000321490"/>
    </source>
</evidence>
<evidence type="ECO:0000256" key="8">
    <source>
        <dbReference type="SAM" id="Phobius"/>
    </source>
</evidence>
<feature type="transmembrane region" description="Helical" evidence="8">
    <location>
        <begin position="155"/>
        <end position="173"/>
    </location>
</feature>
<reference evidence="10 11" key="1">
    <citation type="submission" date="2019-07" db="EMBL/GenBank/DDBJ databases">
        <title>R&amp;d 2014.</title>
        <authorList>
            <person name="Klenk H.-P."/>
        </authorList>
    </citation>
    <scope>NUCLEOTIDE SEQUENCE [LARGE SCALE GENOMIC DNA]</scope>
    <source>
        <strain evidence="10 11">DSM 45764</strain>
    </source>
</reference>
<dbReference type="Pfam" id="PF03176">
    <property type="entry name" value="MMPL"/>
    <property type="match status" value="2"/>
</dbReference>
<feature type="transmembrane region" description="Helical" evidence="8">
    <location>
        <begin position="571"/>
        <end position="595"/>
    </location>
</feature>
<name>A0A562IND3_9ACTN</name>
<dbReference type="PANTHER" id="PTHR33406">
    <property type="entry name" value="MEMBRANE PROTEIN MJ1562-RELATED"/>
    <property type="match status" value="1"/>
</dbReference>
<feature type="transmembrane region" description="Helical" evidence="8">
    <location>
        <begin position="285"/>
        <end position="310"/>
    </location>
</feature>
<feature type="transmembrane region" description="Helical" evidence="8">
    <location>
        <begin position="257"/>
        <end position="279"/>
    </location>
</feature>
<evidence type="ECO:0000256" key="6">
    <source>
        <dbReference type="ARBA" id="ARBA00023136"/>
    </source>
</evidence>
<feature type="transmembrane region" description="Helical" evidence="8">
    <location>
        <begin position="180"/>
        <end position="203"/>
    </location>
</feature>
<proteinExistence type="inferred from homology"/>
<keyword evidence="3" id="KW-1003">Cell membrane</keyword>
<dbReference type="RefSeq" id="WP_208103966.1">
    <property type="nucleotide sequence ID" value="NZ_JABGDC010000107.1"/>
</dbReference>
<evidence type="ECO:0000256" key="3">
    <source>
        <dbReference type="ARBA" id="ARBA00022475"/>
    </source>
</evidence>
<feature type="transmembrane region" description="Helical" evidence="8">
    <location>
        <begin position="209"/>
        <end position="230"/>
    </location>
</feature>
<keyword evidence="4 8" id="KW-0812">Transmembrane</keyword>
<feature type="transmembrane region" description="Helical" evidence="8">
    <location>
        <begin position="530"/>
        <end position="551"/>
    </location>
</feature>
<dbReference type="AlphaFoldDB" id="A0A562IND3"/>
<evidence type="ECO:0000256" key="2">
    <source>
        <dbReference type="ARBA" id="ARBA00010157"/>
    </source>
</evidence>
<gene>
    <name evidence="10" type="ORF">JD78_00588</name>
</gene>
<dbReference type="Gene3D" id="1.20.1640.10">
    <property type="entry name" value="Multidrug efflux transporter AcrB transmembrane domain"/>
    <property type="match status" value="2"/>
</dbReference>
<feature type="region of interest" description="Disordered" evidence="7">
    <location>
        <begin position="693"/>
        <end position="714"/>
    </location>
</feature>
<organism evidence="10 11">
    <name type="scientific">Modestobacter roseus</name>
    <dbReference type="NCBI Taxonomy" id="1181884"/>
    <lineage>
        <taxon>Bacteria</taxon>
        <taxon>Bacillati</taxon>
        <taxon>Actinomycetota</taxon>
        <taxon>Actinomycetes</taxon>
        <taxon>Geodermatophilales</taxon>
        <taxon>Geodermatophilaceae</taxon>
        <taxon>Modestobacter</taxon>
    </lineage>
</organism>
<evidence type="ECO:0000256" key="5">
    <source>
        <dbReference type="ARBA" id="ARBA00022989"/>
    </source>
</evidence>
<keyword evidence="6 8" id="KW-0472">Membrane</keyword>
<feature type="transmembrane region" description="Helical" evidence="8">
    <location>
        <begin position="648"/>
        <end position="669"/>
    </location>
</feature>
<feature type="transmembrane region" description="Helical" evidence="8">
    <location>
        <begin position="616"/>
        <end position="636"/>
    </location>
</feature>
<evidence type="ECO:0000256" key="7">
    <source>
        <dbReference type="SAM" id="MobiDB-lite"/>
    </source>
</evidence>
<dbReference type="InterPro" id="IPR000731">
    <property type="entry name" value="SSD"/>
</dbReference>
<evidence type="ECO:0000259" key="9">
    <source>
        <dbReference type="PROSITE" id="PS50156"/>
    </source>
</evidence>
<dbReference type="InterPro" id="IPR004869">
    <property type="entry name" value="MMPL_dom"/>
</dbReference>
<comment type="similarity">
    <text evidence="2">Belongs to the resistance-nodulation-cell division (RND) (TC 2.A.6) family. MmpL subfamily.</text>
</comment>
<dbReference type="SUPFAM" id="SSF82866">
    <property type="entry name" value="Multidrug efflux transporter AcrB transmembrane domain"/>
    <property type="match status" value="2"/>
</dbReference>